<dbReference type="PROSITE" id="PS50928">
    <property type="entry name" value="ABC_TM1"/>
    <property type="match status" value="1"/>
</dbReference>
<feature type="transmembrane region" description="Helical" evidence="7">
    <location>
        <begin position="12"/>
        <end position="30"/>
    </location>
</feature>
<evidence type="ECO:0000256" key="5">
    <source>
        <dbReference type="ARBA" id="ARBA00022989"/>
    </source>
</evidence>
<evidence type="ECO:0000313" key="9">
    <source>
        <dbReference type="EMBL" id="KXA16796.1"/>
    </source>
</evidence>
<keyword evidence="3" id="KW-1003">Cell membrane</keyword>
<proteinExistence type="inferred from homology"/>
<dbReference type="GO" id="GO:0005886">
    <property type="term" value="C:plasma membrane"/>
    <property type="evidence" value="ECO:0007669"/>
    <property type="project" value="UniProtKB-SubCell"/>
</dbReference>
<dbReference type="Gene3D" id="1.10.3720.10">
    <property type="entry name" value="MetI-like"/>
    <property type="match status" value="1"/>
</dbReference>
<dbReference type="PANTHER" id="PTHR43386">
    <property type="entry name" value="OLIGOPEPTIDE TRANSPORT SYSTEM PERMEASE PROTEIN APPC"/>
    <property type="match status" value="1"/>
</dbReference>
<keyword evidence="4 7" id="KW-0812">Transmembrane</keyword>
<feature type="transmembrane region" description="Helical" evidence="7">
    <location>
        <begin position="161"/>
        <end position="181"/>
    </location>
</feature>
<dbReference type="Proteomes" id="UP000070617">
    <property type="component" value="Unassembled WGS sequence"/>
</dbReference>
<dbReference type="SUPFAM" id="SSF161098">
    <property type="entry name" value="MetI-like"/>
    <property type="match status" value="1"/>
</dbReference>
<dbReference type="RefSeq" id="WP_008801226.1">
    <property type="nucleotide sequence ID" value="NZ_KQ956512.1"/>
</dbReference>
<name>A0A133NKH4_9FUSO</name>
<feature type="domain" description="ABC transmembrane type-1" evidence="8">
    <location>
        <begin position="71"/>
        <end position="261"/>
    </location>
</feature>
<evidence type="ECO:0000256" key="1">
    <source>
        <dbReference type="ARBA" id="ARBA00004651"/>
    </source>
</evidence>
<evidence type="ECO:0000259" key="8">
    <source>
        <dbReference type="PROSITE" id="PS50928"/>
    </source>
</evidence>
<dbReference type="PATRIC" id="fig|134605.3.peg.220"/>
<evidence type="ECO:0000256" key="2">
    <source>
        <dbReference type="ARBA" id="ARBA00022448"/>
    </source>
</evidence>
<keyword evidence="5 7" id="KW-1133">Transmembrane helix</keyword>
<evidence type="ECO:0000256" key="6">
    <source>
        <dbReference type="ARBA" id="ARBA00023136"/>
    </source>
</evidence>
<feature type="transmembrane region" description="Helical" evidence="7">
    <location>
        <begin position="240"/>
        <end position="260"/>
    </location>
</feature>
<comment type="caution">
    <text evidence="9">The sequence shown here is derived from an EMBL/GenBank/DDBJ whole genome shotgun (WGS) entry which is preliminary data.</text>
</comment>
<comment type="similarity">
    <text evidence="7">Belongs to the binding-protein-dependent transport system permease family.</text>
</comment>
<dbReference type="STRING" id="134605.HMPREF3206_00218"/>
<dbReference type="EMBL" id="LRPX01000006">
    <property type="protein sequence ID" value="KXA16796.1"/>
    <property type="molecule type" value="Genomic_DNA"/>
</dbReference>
<protein>
    <submittedName>
        <fullName evidence="9">Oligopeptide ABC transporter, permease protein AppC family protein</fullName>
    </submittedName>
</protein>
<keyword evidence="2 7" id="KW-0813">Transport</keyword>
<organism evidence="9 10">
    <name type="scientific">Fusobacterium equinum</name>
    <dbReference type="NCBI Taxonomy" id="134605"/>
    <lineage>
        <taxon>Bacteria</taxon>
        <taxon>Fusobacteriati</taxon>
        <taxon>Fusobacteriota</taxon>
        <taxon>Fusobacteriia</taxon>
        <taxon>Fusobacteriales</taxon>
        <taxon>Fusobacteriaceae</taxon>
        <taxon>Fusobacterium</taxon>
    </lineage>
</organism>
<evidence type="ECO:0000256" key="4">
    <source>
        <dbReference type="ARBA" id="ARBA00022692"/>
    </source>
</evidence>
<reference evidence="10" key="1">
    <citation type="submission" date="2016-01" db="EMBL/GenBank/DDBJ databases">
        <authorList>
            <person name="Mitreva M."/>
            <person name="Pepin K.H."/>
            <person name="Mihindukulasuriya K.A."/>
            <person name="Fulton R."/>
            <person name="Fronick C."/>
            <person name="O'Laughlin M."/>
            <person name="Miner T."/>
            <person name="Herter B."/>
            <person name="Rosa B.A."/>
            <person name="Cordes M."/>
            <person name="Tomlinson C."/>
            <person name="Wollam A."/>
            <person name="Palsikar V.B."/>
            <person name="Mardis E.R."/>
            <person name="Wilson R.K."/>
        </authorList>
    </citation>
    <scope>NUCLEOTIDE SEQUENCE [LARGE SCALE GENOMIC DNA]</scope>
    <source>
        <strain evidence="10">CMW8396</strain>
    </source>
</reference>
<dbReference type="PANTHER" id="PTHR43386:SF1">
    <property type="entry name" value="D,D-DIPEPTIDE TRANSPORT SYSTEM PERMEASE PROTEIN DDPC-RELATED"/>
    <property type="match status" value="1"/>
</dbReference>
<comment type="subcellular location">
    <subcellularLocation>
        <location evidence="1 7">Cell membrane</location>
        <topology evidence="1 7">Multi-pass membrane protein</topology>
    </subcellularLocation>
</comment>
<keyword evidence="6 7" id="KW-0472">Membrane</keyword>
<evidence type="ECO:0000256" key="3">
    <source>
        <dbReference type="ARBA" id="ARBA00022475"/>
    </source>
</evidence>
<dbReference type="AlphaFoldDB" id="A0A133NKH4"/>
<keyword evidence="10" id="KW-1185">Reference proteome</keyword>
<dbReference type="InterPro" id="IPR050366">
    <property type="entry name" value="BP-dependent_transpt_permease"/>
</dbReference>
<evidence type="ECO:0000256" key="7">
    <source>
        <dbReference type="RuleBase" id="RU363032"/>
    </source>
</evidence>
<dbReference type="Pfam" id="PF00528">
    <property type="entry name" value="BPD_transp_1"/>
    <property type="match status" value="1"/>
</dbReference>
<dbReference type="InterPro" id="IPR035906">
    <property type="entry name" value="MetI-like_sf"/>
</dbReference>
<evidence type="ECO:0000313" key="10">
    <source>
        <dbReference type="Proteomes" id="UP000070617"/>
    </source>
</evidence>
<dbReference type="CDD" id="cd06261">
    <property type="entry name" value="TM_PBP2"/>
    <property type="match status" value="1"/>
</dbReference>
<sequence length="266" mass="30101">MKLKKLFCTIEIYVLLIFIIFAFFSKYISFQNINLETNDSLVAPNLEHILGTDDLGFDIFSQLVYGGKISLEISFFTAIFSAVGGSILGAFAGYFGGWRDKMILSIIDIFLSIPELPLMIVLGAFLGTNLKNIIFVLVLVTWTHPAKIARNEIIKLKNEKYILLSKAYGGSFFHIFRWHLLKPMWSIIITAIVKIMNKAILAEASLAYLGLGDPLSKSWGMIISRAMSFPNIYFTEYYKWWLLPPLVLLIILVVTLASLAQKLEKL</sequence>
<dbReference type="InterPro" id="IPR000515">
    <property type="entry name" value="MetI-like"/>
</dbReference>
<accession>A0A133NKH4</accession>
<feature type="transmembrane region" description="Helical" evidence="7">
    <location>
        <begin position="73"/>
        <end position="95"/>
    </location>
</feature>
<dbReference type="GO" id="GO:0055085">
    <property type="term" value="P:transmembrane transport"/>
    <property type="evidence" value="ECO:0007669"/>
    <property type="project" value="InterPro"/>
</dbReference>
<gene>
    <name evidence="9" type="ORF">HMPREF3206_00218</name>
</gene>